<evidence type="ECO:0000313" key="3">
    <source>
        <dbReference type="Proteomes" id="UP000593572"/>
    </source>
</evidence>
<comment type="caution">
    <text evidence="2">The sequence shown here is derived from an EMBL/GenBank/DDBJ whole genome shotgun (WGS) entry which is preliminary data.</text>
</comment>
<dbReference type="Pfam" id="PF13456">
    <property type="entry name" value="RVT_3"/>
    <property type="match status" value="1"/>
</dbReference>
<evidence type="ECO:0000313" key="2">
    <source>
        <dbReference type="EMBL" id="MBA0569492.1"/>
    </source>
</evidence>
<dbReference type="InterPro" id="IPR044730">
    <property type="entry name" value="RNase_H-like_dom_plant"/>
</dbReference>
<dbReference type="Gene3D" id="3.30.420.10">
    <property type="entry name" value="Ribonuclease H-like superfamily/Ribonuclease H"/>
    <property type="match status" value="1"/>
</dbReference>
<dbReference type="InterPro" id="IPR036397">
    <property type="entry name" value="RNaseH_sf"/>
</dbReference>
<dbReference type="EMBL" id="JABEZX010000011">
    <property type="protein sequence ID" value="MBA0569492.1"/>
    <property type="molecule type" value="Genomic_DNA"/>
</dbReference>
<dbReference type="InterPro" id="IPR053151">
    <property type="entry name" value="RNase_H-like"/>
</dbReference>
<proteinExistence type="predicted"/>
<dbReference type="PANTHER" id="PTHR47723:SF19">
    <property type="entry name" value="POLYNUCLEOTIDYL TRANSFERASE, RIBONUCLEASE H-LIKE SUPERFAMILY PROTEIN"/>
    <property type="match status" value="1"/>
</dbReference>
<sequence length="129" mass="14217">MFGTDGAVNLGSGLVAAGGVVRDKEGNWIVGYYRFLGKCSVFDAELWGILDGLKIIQRRGHVHVTIQTDSSEVVKSILDSSSIESNSTLIRRISKQVLMEKPKLQVFDVPPGITSSFIDRDRHTDSFYA</sequence>
<evidence type="ECO:0000259" key="1">
    <source>
        <dbReference type="Pfam" id="PF13456"/>
    </source>
</evidence>
<dbReference type="GO" id="GO:0004523">
    <property type="term" value="F:RNA-DNA hybrid ribonuclease activity"/>
    <property type="evidence" value="ECO:0007669"/>
    <property type="project" value="InterPro"/>
</dbReference>
<feature type="domain" description="RNase H type-1" evidence="1">
    <location>
        <begin position="4"/>
        <end position="91"/>
    </location>
</feature>
<accession>A0A7J8MY21</accession>
<keyword evidence="3" id="KW-1185">Reference proteome</keyword>
<gene>
    <name evidence="2" type="ORF">Golob_003215</name>
</gene>
<dbReference type="InterPro" id="IPR012337">
    <property type="entry name" value="RNaseH-like_sf"/>
</dbReference>
<organism evidence="2 3">
    <name type="scientific">Gossypium lobatum</name>
    <dbReference type="NCBI Taxonomy" id="34289"/>
    <lineage>
        <taxon>Eukaryota</taxon>
        <taxon>Viridiplantae</taxon>
        <taxon>Streptophyta</taxon>
        <taxon>Embryophyta</taxon>
        <taxon>Tracheophyta</taxon>
        <taxon>Spermatophyta</taxon>
        <taxon>Magnoliopsida</taxon>
        <taxon>eudicotyledons</taxon>
        <taxon>Gunneridae</taxon>
        <taxon>Pentapetalae</taxon>
        <taxon>rosids</taxon>
        <taxon>malvids</taxon>
        <taxon>Malvales</taxon>
        <taxon>Malvaceae</taxon>
        <taxon>Malvoideae</taxon>
        <taxon>Gossypium</taxon>
    </lineage>
</organism>
<dbReference type="CDD" id="cd06222">
    <property type="entry name" value="RNase_H_like"/>
    <property type="match status" value="1"/>
</dbReference>
<protein>
    <recommendedName>
        <fullName evidence="1">RNase H type-1 domain-containing protein</fullName>
    </recommendedName>
</protein>
<dbReference type="AlphaFoldDB" id="A0A7J8MY21"/>
<dbReference type="PANTHER" id="PTHR47723">
    <property type="entry name" value="OS05G0353850 PROTEIN"/>
    <property type="match status" value="1"/>
</dbReference>
<dbReference type="InterPro" id="IPR002156">
    <property type="entry name" value="RNaseH_domain"/>
</dbReference>
<dbReference type="Proteomes" id="UP000593572">
    <property type="component" value="Unassembled WGS sequence"/>
</dbReference>
<name>A0A7J8MY21_9ROSI</name>
<dbReference type="GO" id="GO:0003676">
    <property type="term" value="F:nucleic acid binding"/>
    <property type="evidence" value="ECO:0007669"/>
    <property type="project" value="InterPro"/>
</dbReference>
<reference evidence="2 3" key="1">
    <citation type="journal article" date="2019" name="Genome Biol. Evol.">
        <title>Insights into the evolution of the New World diploid cottons (Gossypium, subgenus Houzingenia) based on genome sequencing.</title>
        <authorList>
            <person name="Grover C.E."/>
            <person name="Arick M.A. 2nd"/>
            <person name="Thrash A."/>
            <person name="Conover J.L."/>
            <person name="Sanders W.S."/>
            <person name="Peterson D.G."/>
            <person name="Frelichowski J.E."/>
            <person name="Scheffler J.A."/>
            <person name="Scheffler B.E."/>
            <person name="Wendel J.F."/>
        </authorList>
    </citation>
    <scope>NUCLEOTIDE SEQUENCE [LARGE SCALE GENOMIC DNA]</scope>
    <source>
        <strain evidence="2">157</strain>
        <tissue evidence="2">Leaf</tissue>
    </source>
</reference>
<dbReference type="SUPFAM" id="SSF53098">
    <property type="entry name" value="Ribonuclease H-like"/>
    <property type="match status" value="1"/>
</dbReference>